<feature type="chain" id="PRO_5020785471" description="LTXXQ motif family protein" evidence="2">
    <location>
        <begin position="31"/>
        <end position="239"/>
    </location>
</feature>
<keyword evidence="2" id="KW-0732">Signal</keyword>
<evidence type="ECO:0000256" key="1">
    <source>
        <dbReference type="SAM" id="MobiDB-lite"/>
    </source>
</evidence>
<dbReference type="EMBL" id="SMAO01000006">
    <property type="protein sequence ID" value="TCT20095.1"/>
    <property type="molecule type" value="Genomic_DNA"/>
</dbReference>
<dbReference type="AlphaFoldDB" id="A0A4R3MVA8"/>
<feature type="signal peptide" evidence="2">
    <location>
        <begin position="1"/>
        <end position="30"/>
    </location>
</feature>
<dbReference type="Proteomes" id="UP000295717">
    <property type="component" value="Unassembled WGS sequence"/>
</dbReference>
<protein>
    <recommendedName>
        <fullName evidence="5">LTXXQ motif family protein</fullName>
    </recommendedName>
</protein>
<reference evidence="3 4" key="1">
    <citation type="submission" date="2019-03" db="EMBL/GenBank/DDBJ databases">
        <title>Genomic Encyclopedia of Type Strains, Phase IV (KMG-IV): sequencing the most valuable type-strain genomes for metagenomic binning, comparative biology and taxonomic classification.</title>
        <authorList>
            <person name="Goeker M."/>
        </authorList>
    </citation>
    <scope>NUCLEOTIDE SEQUENCE [LARGE SCALE GENOMIC DNA]</scope>
    <source>
        <strain evidence="3 4">DSM 13587</strain>
    </source>
</reference>
<feature type="region of interest" description="Disordered" evidence="1">
    <location>
        <begin position="89"/>
        <end position="117"/>
    </location>
</feature>
<evidence type="ECO:0000313" key="4">
    <source>
        <dbReference type="Proteomes" id="UP000295717"/>
    </source>
</evidence>
<comment type="caution">
    <text evidence="3">The sequence shown here is derived from an EMBL/GenBank/DDBJ whole genome shotgun (WGS) entry which is preliminary data.</text>
</comment>
<evidence type="ECO:0000313" key="3">
    <source>
        <dbReference type="EMBL" id="TCT20095.1"/>
    </source>
</evidence>
<dbReference type="RefSeq" id="WP_132977508.1">
    <property type="nucleotide sequence ID" value="NZ_SMAO01000006.1"/>
</dbReference>
<proteinExistence type="predicted"/>
<name>A0A4R3MVA8_9GAMM</name>
<feature type="region of interest" description="Disordered" evidence="1">
    <location>
        <begin position="219"/>
        <end position="239"/>
    </location>
</feature>
<accession>A0A4R3MVA8</accession>
<gene>
    <name evidence="3" type="ORF">EDC35_10619</name>
</gene>
<evidence type="ECO:0000256" key="2">
    <source>
        <dbReference type="SAM" id="SignalP"/>
    </source>
</evidence>
<feature type="compositionally biased region" description="Basic and acidic residues" evidence="1">
    <location>
        <begin position="98"/>
        <end position="117"/>
    </location>
</feature>
<dbReference type="OrthoDB" id="5772823at2"/>
<organism evidence="3 4">
    <name type="scientific">Thiobaca trueperi</name>
    <dbReference type="NCBI Taxonomy" id="127458"/>
    <lineage>
        <taxon>Bacteria</taxon>
        <taxon>Pseudomonadati</taxon>
        <taxon>Pseudomonadota</taxon>
        <taxon>Gammaproteobacteria</taxon>
        <taxon>Chromatiales</taxon>
        <taxon>Chromatiaceae</taxon>
        <taxon>Thiobaca</taxon>
    </lineage>
</organism>
<keyword evidence="4" id="KW-1185">Reference proteome</keyword>
<feature type="compositionally biased region" description="Low complexity" evidence="1">
    <location>
        <begin position="36"/>
        <end position="56"/>
    </location>
</feature>
<feature type="region of interest" description="Disordered" evidence="1">
    <location>
        <begin position="36"/>
        <end position="68"/>
    </location>
</feature>
<evidence type="ECO:0008006" key="5">
    <source>
        <dbReference type="Google" id="ProtNLM"/>
    </source>
</evidence>
<sequence>MPDMRSIPFASVAVLTLVLGQAALMNAALATEPQAAGAAAAPTAAVTAQPPAAATPDRAGESQASALAERRQRYDALRASAAEIGVALPENPPWETGRFGRPDPSERMRGMSPEERQAMRETRWQQMRAEAAERGIEMPETPPWVEAEKRRQEMQERFTQYRKTIEQMSDEQREAARAFFGAPSEMPYTYPPFPPSDAYPSWHPPCHHEPRGMAYPPMMPGYPAPNGGQYPLAPSESHP</sequence>